<dbReference type="Pfam" id="PF04434">
    <property type="entry name" value="SWIM"/>
    <property type="match status" value="1"/>
</dbReference>
<proteinExistence type="inferred from homology"/>
<accession>A0AAP0SAB4</accession>
<keyword evidence="3 5" id="KW-0863">Zinc-finger</keyword>
<comment type="similarity">
    <text evidence="1 6">Belongs to the FHY3/FAR1 family.</text>
</comment>
<keyword evidence="2 6" id="KW-0479">Metal-binding</keyword>
<dbReference type="AlphaFoldDB" id="A0AAP0SAB4"/>
<comment type="subcellular location">
    <subcellularLocation>
        <location evidence="6">Nucleus</location>
    </subcellularLocation>
</comment>
<dbReference type="EMBL" id="JBBPBK010000002">
    <property type="protein sequence ID" value="KAK9290690.1"/>
    <property type="molecule type" value="Genomic_DNA"/>
</dbReference>
<dbReference type="InterPro" id="IPR031052">
    <property type="entry name" value="FHY3/FAR1"/>
</dbReference>
<dbReference type="GO" id="GO:0005634">
    <property type="term" value="C:nucleus"/>
    <property type="evidence" value="ECO:0007669"/>
    <property type="project" value="UniProtKB-SubCell"/>
</dbReference>
<evidence type="ECO:0000256" key="2">
    <source>
        <dbReference type="ARBA" id="ARBA00022723"/>
    </source>
</evidence>
<dbReference type="PROSITE" id="PS50966">
    <property type="entry name" value="ZF_SWIM"/>
    <property type="match status" value="1"/>
</dbReference>
<keyword evidence="9" id="KW-1185">Reference proteome</keyword>
<evidence type="ECO:0000259" key="7">
    <source>
        <dbReference type="PROSITE" id="PS50966"/>
    </source>
</evidence>
<protein>
    <recommendedName>
        <fullName evidence="6">Protein FAR1-RELATED SEQUENCE</fullName>
    </recommendedName>
</protein>
<evidence type="ECO:0000313" key="9">
    <source>
        <dbReference type="Proteomes" id="UP001415857"/>
    </source>
</evidence>
<dbReference type="SMART" id="SM00575">
    <property type="entry name" value="ZnF_PMZ"/>
    <property type="match status" value="1"/>
</dbReference>
<organism evidence="8 9">
    <name type="scientific">Liquidambar formosana</name>
    <name type="common">Formosan gum</name>
    <dbReference type="NCBI Taxonomy" id="63359"/>
    <lineage>
        <taxon>Eukaryota</taxon>
        <taxon>Viridiplantae</taxon>
        <taxon>Streptophyta</taxon>
        <taxon>Embryophyta</taxon>
        <taxon>Tracheophyta</taxon>
        <taxon>Spermatophyta</taxon>
        <taxon>Magnoliopsida</taxon>
        <taxon>eudicotyledons</taxon>
        <taxon>Gunneridae</taxon>
        <taxon>Pentapetalae</taxon>
        <taxon>Saxifragales</taxon>
        <taxon>Altingiaceae</taxon>
        <taxon>Liquidambar</taxon>
    </lineage>
</organism>
<gene>
    <name evidence="8" type="ORF">L1049_008864</name>
</gene>
<evidence type="ECO:0000256" key="6">
    <source>
        <dbReference type="RuleBase" id="RU367018"/>
    </source>
</evidence>
<evidence type="ECO:0000256" key="3">
    <source>
        <dbReference type="ARBA" id="ARBA00022771"/>
    </source>
</evidence>
<comment type="caution">
    <text evidence="8">The sequence shown here is derived from an EMBL/GenBank/DDBJ whole genome shotgun (WGS) entry which is preliminary data.</text>
</comment>
<evidence type="ECO:0000256" key="5">
    <source>
        <dbReference type="PROSITE-ProRule" id="PRU00325"/>
    </source>
</evidence>
<reference evidence="8 9" key="1">
    <citation type="journal article" date="2024" name="Plant J.">
        <title>Genome sequences and population genomics reveal climatic adaptation and genomic divergence between two closely related sweetgum species.</title>
        <authorList>
            <person name="Xu W.Q."/>
            <person name="Ren C.Q."/>
            <person name="Zhang X.Y."/>
            <person name="Comes H.P."/>
            <person name="Liu X.H."/>
            <person name="Li Y.G."/>
            <person name="Kettle C.J."/>
            <person name="Jalonen R."/>
            <person name="Gaisberger H."/>
            <person name="Ma Y.Z."/>
            <person name="Qiu Y.X."/>
        </authorList>
    </citation>
    <scope>NUCLEOTIDE SEQUENCE [LARGE SCALE GENOMIC DNA]</scope>
    <source>
        <strain evidence="8">Hangzhou</strain>
    </source>
</reference>
<dbReference type="Proteomes" id="UP001415857">
    <property type="component" value="Unassembled WGS sequence"/>
</dbReference>
<dbReference type="PANTHER" id="PTHR31669">
    <property type="entry name" value="PROTEIN FAR1-RELATED SEQUENCE 10-RELATED"/>
    <property type="match status" value="1"/>
</dbReference>
<evidence type="ECO:0000256" key="1">
    <source>
        <dbReference type="ARBA" id="ARBA00005889"/>
    </source>
</evidence>
<sequence>MSTTQRSESMNAFSDKYINSYTTLKQFVEQYDGALKEKIDKESITDFGSYSSTISLISQFQFEEQFQRVYTDKMVREFQMEVRGMLYCNVSPAVSNKCVSTYKIVDVSKGKDGLARQKAYNVLFNELRFEVLCLCHLFEFKGIICRHILKVMVKNNVFQFTPDYIIDQWRKDIKRNHNFVTNCYDDLETHEEYVRQDSLSLLCS</sequence>
<dbReference type="GO" id="GO:0008270">
    <property type="term" value="F:zinc ion binding"/>
    <property type="evidence" value="ECO:0007669"/>
    <property type="project" value="UniProtKB-UniRule"/>
</dbReference>
<name>A0AAP0SAB4_LIQFO</name>
<dbReference type="InterPro" id="IPR006564">
    <property type="entry name" value="Znf_PMZ"/>
</dbReference>
<evidence type="ECO:0000313" key="8">
    <source>
        <dbReference type="EMBL" id="KAK9290690.1"/>
    </source>
</evidence>
<keyword evidence="4 6" id="KW-0862">Zinc</keyword>
<feature type="domain" description="SWIM-type" evidence="7">
    <location>
        <begin position="120"/>
        <end position="156"/>
    </location>
</feature>
<evidence type="ECO:0000256" key="4">
    <source>
        <dbReference type="ARBA" id="ARBA00022833"/>
    </source>
</evidence>
<dbReference type="GO" id="GO:0006355">
    <property type="term" value="P:regulation of DNA-templated transcription"/>
    <property type="evidence" value="ECO:0007669"/>
    <property type="project" value="UniProtKB-UniRule"/>
</dbReference>
<dbReference type="PANTHER" id="PTHR31669:SF251">
    <property type="entry name" value="PROTEIN FAR1-RELATED SEQUENCE"/>
    <property type="match status" value="1"/>
</dbReference>
<keyword evidence="6" id="KW-0539">Nucleus</keyword>
<dbReference type="InterPro" id="IPR007527">
    <property type="entry name" value="Znf_SWIM"/>
</dbReference>
<comment type="function">
    <text evidence="6">Putative transcription activator involved in regulating light control of development.</text>
</comment>